<dbReference type="Pfam" id="PF01565">
    <property type="entry name" value="FAD_binding_4"/>
    <property type="match status" value="1"/>
</dbReference>
<feature type="domain" description="FAD-binding PCMH-type" evidence="3">
    <location>
        <begin position="133"/>
        <end position="318"/>
    </location>
</feature>
<dbReference type="SUPFAM" id="SSF56176">
    <property type="entry name" value="FAD-binding/transporter-associated domain-like"/>
    <property type="match status" value="1"/>
</dbReference>
<keyword evidence="2" id="KW-0560">Oxidoreductase</keyword>
<organism evidence="4 5">
    <name type="scientific">Ceratobasidium theobromae</name>
    <dbReference type="NCBI Taxonomy" id="1582974"/>
    <lineage>
        <taxon>Eukaryota</taxon>
        <taxon>Fungi</taxon>
        <taxon>Dikarya</taxon>
        <taxon>Basidiomycota</taxon>
        <taxon>Agaricomycotina</taxon>
        <taxon>Agaricomycetes</taxon>
        <taxon>Cantharellales</taxon>
        <taxon>Ceratobasidiaceae</taxon>
        <taxon>Ceratobasidium</taxon>
    </lineage>
</organism>
<dbReference type="Proteomes" id="UP000383932">
    <property type="component" value="Unassembled WGS sequence"/>
</dbReference>
<protein>
    <recommendedName>
        <fullName evidence="3">FAD-binding PCMH-type domain-containing protein</fullName>
    </recommendedName>
</protein>
<accession>A0A5N5QH94</accession>
<evidence type="ECO:0000313" key="4">
    <source>
        <dbReference type="EMBL" id="KAB5590657.1"/>
    </source>
</evidence>
<dbReference type="Gene3D" id="3.30.465.10">
    <property type="match status" value="2"/>
</dbReference>
<evidence type="ECO:0000313" key="5">
    <source>
        <dbReference type="Proteomes" id="UP000383932"/>
    </source>
</evidence>
<dbReference type="InterPro" id="IPR036318">
    <property type="entry name" value="FAD-bd_PCMH-like_sf"/>
</dbReference>
<dbReference type="PANTHER" id="PTHR13878">
    <property type="entry name" value="GULONOLACTONE OXIDASE"/>
    <property type="match status" value="1"/>
</dbReference>
<comment type="similarity">
    <text evidence="1">Belongs to the oxygen-dependent FAD-linked oxidoreductase family.</text>
</comment>
<gene>
    <name evidence="4" type="ORF">CTheo_5910</name>
</gene>
<dbReference type="PANTHER" id="PTHR13878:SF91">
    <property type="entry name" value="FAD BINDING DOMAIN PROTEIN (AFU_ORTHOLOGUE AFUA_6G12070)-RELATED"/>
    <property type="match status" value="1"/>
</dbReference>
<dbReference type="InterPro" id="IPR016166">
    <property type="entry name" value="FAD-bd_PCMH"/>
</dbReference>
<dbReference type="InterPro" id="IPR050432">
    <property type="entry name" value="FAD-linked_Oxidoreductases_BP"/>
</dbReference>
<dbReference type="Pfam" id="PF08031">
    <property type="entry name" value="BBE"/>
    <property type="match status" value="1"/>
</dbReference>
<comment type="caution">
    <text evidence="4">The sequence shown here is derived from an EMBL/GenBank/DDBJ whole genome shotgun (WGS) entry which is preliminary data.</text>
</comment>
<evidence type="ECO:0000256" key="2">
    <source>
        <dbReference type="ARBA" id="ARBA00023002"/>
    </source>
</evidence>
<dbReference type="EMBL" id="SSOP01000154">
    <property type="protein sequence ID" value="KAB5590657.1"/>
    <property type="molecule type" value="Genomic_DNA"/>
</dbReference>
<proteinExistence type="inferred from homology"/>
<dbReference type="Gene3D" id="3.40.462.20">
    <property type="match status" value="1"/>
</dbReference>
<dbReference type="AlphaFoldDB" id="A0A5N5QH94"/>
<reference evidence="4 5" key="1">
    <citation type="journal article" date="2019" name="Fungal Biol. Biotechnol.">
        <title>Draft genome sequence of fastidious pathogen Ceratobasidium theobromae, which causes vascular-streak dieback in Theobroma cacao.</title>
        <authorList>
            <person name="Ali S.S."/>
            <person name="Asman A."/>
            <person name="Shao J."/>
            <person name="Firmansyah A.P."/>
            <person name="Susilo A.W."/>
            <person name="Rosmana A."/>
            <person name="McMahon P."/>
            <person name="Junaid M."/>
            <person name="Guest D."/>
            <person name="Kheng T.Y."/>
            <person name="Meinhardt L.W."/>
            <person name="Bailey B.A."/>
        </authorList>
    </citation>
    <scope>NUCLEOTIDE SEQUENCE [LARGE SCALE GENOMIC DNA]</scope>
    <source>
        <strain evidence="4 5">CT2</strain>
    </source>
</reference>
<dbReference type="PROSITE" id="PS51387">
    <property type="entry name" value="FAD_PCMH"/>
    <property type="match status" value="1"/>
</dbReference>
<dbReference type="OrthoDB" id="9983560at2759"/>
<dbReference type="InterPro" id="IPR012951">
    <property type="entry name" value="BBE"/>
</dbReference>
<dbReference type="InterPro" id="IPR016169">
    <property type="entry name" value="FAD-bd_PCMH_sub2"/>
</dbReference>
<sequence length="581" mass="62279">MPAGCVIREFEELRGGQESSAATIVLFAHVLIVAAVFPTRSAAVKRCTANDKCWPSAEIWSAFNSSVGGRLVAPRPPAWPCHDPNYDEAACNDAKANWNISSWRADQTGATQDPVWEGLGCSIATPRNAICKQGFVPVYAIAAQDSSDVSEAVKFAGKHNLKLVVKNTGHDYLGRASGEGSFSIWTHRLKGISLNNSFVGAGCSTNTSGVPAITVGAGEYWADVYKKADELNVTVAGGGSRGVGAAGGWLQGGGHGPLGGLHGMGVDNVLQFTMVTADGNIVYANACQNKDLFWALRGGGSGTWGQVALDVTYKAHPPLYGMVALGFQLNATTPKQMIQLSTVLLEAVPKIADAGIRGYCWAQPNSTLCFFLHPNSQSVQLSNTTLWSIYDWVADNPGAQLTSFGGTLHPTFYDMFIKYFQDSGIANPSWLGSRLVSRGALVTNSKKLAKIMSGENPIQATSLIHIIGGGAVNKVNPDSTGLNPQWRRDALVHWVFSGHLSYGAPKQNERIKKEITKLTKGLGAIAGLDNAAYFNEADPGEPQWKKAFFGSHYDRLLRVKRKVDPKHLFTCNRCVGFESGV</sequence>
<evidence type="ECO:0000256" key="1">
    <source>
        <dbReference type="ARBA" id="ARBA00005466"/>
    </source>
</evidence>
<dbReference type="InterPro" id="IPR006094">
    <property type="entry name" value="Oxid_FAD_bind_N"/>
</dbReference>
<evidence type="ECO:0000259" key="3">
    <source>
        <dbReference type="PROSITE" id="PS51387"/>
    </source>
</evidence>
<dbReference type="GO" id="GO:0071949">
    <property type="term" value="F:FAD binding"/>
    <property type="evidence" value="ECO:0007669"/>
    <property type="project" value="InterPro"/>
</dbReference>
<name>A0A5N5QH94_9AGAM</name>
<dbReference type="GO" id="GO:0016491">
    <property type="term" value="F:oxidoreductase activity"/>
    <property type="evidence" value="ECO:0007669"/>
    <property type="project" value="UniProtKB-KW"/>
</dbReference>
<keyword evidence="5" id="KW-1185">Reference proteome</keyword>